<reference evidence="1 2" key="1">
    <citation type="submission" date="2018-10" db="EMBL/GenBank/DDBJ databases">
        <title>Comparative analysis of microorganisms from saline springs in Andes Mountain Range, Colombia.</title>
        <authorList>
            <person name="Rubin E."/>
        </authorList>
    </citation>
    <scope>NUCLEOTIDE SEQUENCE [LARGE SCALE GENOMIC DNA]</scope>
    <source>
        <strain evidence="1 2">USBA GBX 843</strain>
    </source>
</reference>
<comment type="caution">
    <text evidence="1">The sequence shown here is derived from an EMBL/GenBank/DDBJ whole genome shotgun (WGS) entry which is preliminary data.</text>
</comment>
<proteinExistence type="predicted"/>
<sequence>MDSYTANVGLMLGYRDGSGEYVPIADRLFWLGPSWLLAGSVLNIYTGIGQNMSFPVGNGTTSHSLFWNMPFVAFDRPEIEPILFRLGEASVGQSNIHSTKAIPGPQMALPKPLGHL</sequence>
<dbReference type="RefSeq" id="WP_183073784.1">
    <property type="nucleotide sequence ID" value="NZ_RCDC01000005.1"/>
</dbReference>
<protein>
    <submittedName>
        <fullName evidence="1">Uncharacterized protein</fullName>
    </submittedName>
</protein>
<evidence type="ECO:0000313" key="1">
    <source>
        <dbReference type="EMBL" id="RLK53463.1"/>
    </source>
</evidence>
<name>A0A498CDB4_9GAMM</name>
<gene>
    <name evidence="1" type="ORF">BCL79_2770</name>
</gene>
<dbReference type="AlphaFoldDB" id="A0A498CDB4"/>
<organism evidence="1 2">
    <name type="scientific">Stenotrophomonas rhizophila</name>
    <dbReference type="NCBI Taxonomy" id="216778"/>
    <lineage>
        <taxon>Bacteria</taxon>
        <taxon>Pseudomonadati</taxon>
        <taxon>Pseudomonadota</taxon>
        <taxon>Gammaproteobacteria</taxon>
        <taxon>Lysobacterales</taxon>
        <taxon>Lysobacteraceae</taxon>
        <taxon>Stenotrophomonas</taxon>
    </lineage>
</organism>
<evidence type="ECO:0000313" key="2">
    <source>
        <dbReference type="Proteomes" id="UP000274786"/>
    </source>
</evidence>
<dbReference type="EMBL" id="RCDC01000005">
    <property type="protein sequence ID" value="RLK53463.1"/>
    <property type="molecule type" value="Genomic_DNA"/>
</dbReference>
<dbReference type="Proteomes" id="UP000274786">
    <property type="component" value="Unassembled WGS sequence"/>
</dbReference>
<accession>A0A498CDB4</accession>